<keyword evidence="8" id="KW-0812">Transmembrane</keyword>
<reference evidence="12" key="2">
    <citation type="journal article" date="2020" name="Int. J. Syst. Evol. Microbiol.">
        <title>Genomic insights into a novel species Rhodoferax aquaticus sp. nov., isolated from freshwater.</title>
        <authorList>
            <person name="Li T."/>
            <person name="Zhuo Y."/>
            <person name="Jin C.Z."/>
            <person name="Wu X."/>
            <person name="Ko S.R."/>
            <person name="Jin F.J."/>
            <person name="Ahn C.Y."/>
            <person name="Oh H.M."/>
            <person name="Lee H.G."/>
            <person name="Jin L."/>
        </authorList>
    </citation>
    <scope>NUCLEOTIDE SEQUENCE [LARGE SCALE GENOMIC DNA]</scope>
    <source>
        <strain evidence="12">Gr-4</strain>
    </source>
</reference>
<organism evidence="11 12">
    <name type="scientific">Rhodoferax aquaticus</name>
    <dbReference type="NCBI Taxonomy" id="2527691"/>
    <lineage>
        <taxon>Bacteria</taxon>
        <taxon>Pseudomonadati</taxon>
        <taxon>Pseudomonadota</taxon>
        <taxon>Betaproteobacteria</taxon>
        <taxon>Burkholderiales</taxon>
        <taxon>Comamonadaceae</taxon>
        <taxon>Rhodoferax</taxon>
    </lineage>
</organism>
<dbReference type="GO" id="GO:0016020">
    <property type="term" value="C:membrane"/>
    <property type="evidence" value="ECO:0007669"/>
    <property type="project" value="UniProtKB-SubCell"/>
</dbReference>
<keyword evidence="8" id="KW-1133">Transmembrane helix</keyword>
<dbReference type="CDD" id="cd00082">
    <property type="entry name" value="HisKA"/>
    <property type="match status" value="1"/>
</dbReference>
<comment type="subcellular location">
    <subcellularLocation>
        <location evidence="2">Membrane</location>
    </subcellularLocation>
</comment>
<evidence type="ECO:0000256" key="6">
    <source>
        <dbReference type="ARBA" id="ARBA00022777"/>
    </source>
</evidence>
<dbReference type="AlphaFoldDB" id="A0A515ET31"/>
<dbReference type="SMART" id="SM00387">
    <property type="entry name" value="HATPase_c"/>
    <property type="match status" value="1"/>
</dbReference>
<dbReference type="EMBL" id="CP036282">
    <property type="protein sequence ID" value="QDL55829.1"/>
    <property type="molecule type" value="Genomic_DNA"/>
</dbReference>
<dbReference type="SUPFAM" id="SSF55874">
    <property type="entry name" value="ATPase domain of HSP90 chaperone/DNA topoisomerase II/histidine kinase"/>
    <property type="match status" value="1"/>
</dbReference>
<dbReference type="GO" id="GO:0000155">
    <property type="term" value="F:phosphorelay sensor kinase activity"/>
    <property type="evidence" value="ECO:0007669"/>
    <property type="project" value="InterPro"/>
</dbReference>
<dbReference type="SMART" id="SM00304">
    <property type="entry name" value="HAMP"/>
    <property type="match status" value="1"/>
</dbReference>
<feature type="transmembrane region" description="Helical" evidence="8">
    <location>
        <begin position="156"/>
        <end position="182"/>
    </location>
</feature>
<dbReference type="Pfam" id="PF00672">
    <property type="entry name" value="HAMP"/>
    <property type="match status" value="1"/>
</dbReference>
<evidence type="ECO:0000256" key="4">
    <source>
        <dbReference type="ARBA" id="ARBA00022553"/>
    </source>
</evidence>
<dbReference type="PANTHER" id="PTHR43065">
    <property type="entry name" value="SENSOR HISTIDINE KINASE"/>
    <property type="match status" value="1"/>
</dbReference>
<evidence type="ECO:0000256" key="3">
    <source>
        <dbReference type="ARBA" id="ARBA00012438"/>
    </source>
</evidence>
<keyword evidence="4" id="KW-0597">Phosphoprotein</keyword>
<dbReference type="SUPFAM" id="SSF47384">
    <property type="entry name" value="Homodimeric domain of signal transducing histidine kinase"/>
    <property type="match status" value="1"/>
</dbReference>
<dbReference type="PROSITE" id="PS50885">
    <property type="entry name" value="HAMP"/>
    <property type="match status" value="1"/>
</dbReference>
<reference evidence="12" key="1">
    <citation type="submission" date="2019-02" db="EMBL/GenBank/DDBJ databases">
        <title>Complete genome sequence of Rhodoferax sp. Gr-4.</title>
        <authorList>
            <person name="Jin L."/>
        </authorList>
    </citation>
    <scope>NUCLEOTIDE SEQUENCE [LARGE SCALE GENOMIC DNA]</scope>
    <source>
        <strain evidence="12">Gr-4</strain>
    </source>
</reference>
<keyword evidence="12" id="KW-1185">Reference proteome</keyword>
<keyword evidence="7" id="KW-0175">Coiled coil</keyword>
<dbReference type="InterPro" id="IPR003594">
    <property type="entry name" value="HATPase_dom"/>
</dbReference>
<dbReference type="Gene3D" id="6.10.340.10">
    <property type="match status" value="1"/>
</dbReference>
<evidence type="ECO:0000256" key="2">
    <source>
        <dbReference type="ARBA" id="ARBA00004370"/>
    </source>
</evidence>
<dbReference type="InterPro" id="IPR005467">
    <property type="entry name" value="His_kinase_dom"/>
</dbReference>
<dbReference type="Proteomes" id="UP000317365">
    <property type="component" value="Chromosome"/>
</dbReference>
<dbReference type="InterPro" id="IPR004358">
    <property type="entry name" value="Sig_transdc_His_kin-like_C"/>
</dbReference>
<keyword evidence="6 11" id="KW-0418">Kinase</keyword>
<evidence type="ECO:0000256" key="5">
    <source>
        <dbReference type="ARBA" id="ARBA00022679"/>
    </source>
</evidence>
<dbReference type="InterPro" id="IPR036097">
    <property type="entry name" value="HisK_dim/P_sf"/>
</dbReference>
<dbReference type="CDD" id="cd06225">
    <property type="entry name" value="HAMP"/>
    <property type="match status" value="1"/>
</dbReference>
<dbReference type="Gene3D" id="3.30.565.10">
    <property type="entry name" value="Histidine kinase-like ATPase, C-terminal domain"/>
    <property type="match status" value="1"/>
</dbReference>
<accession>A0A515ET31</accession>
<evidence type="ECO:0000256" key="8">
    <source>
        <dbReference type="SAM" id="Phobius"/>
    </source>
</evidence>
<evidence type="ECO:0000256" key="1">
    <source>
        <dbReference type="ARBA" id="ARBA00000085"/>
    </source>
</evidence>
<name>A0A515ET31_9BURK</name>
<dbReference type="InterPro" id="IPR003660">
    <property type="entry name" value="HAMP_dom"/>
</dbReference>
<feature type="coiled-coil region" evidence="7">
    <location>
        <begin position="235"/>
        <end position="276"/>
    </location>
</feature>
<dbReference type="KEGG" id="rhg:EXZ61_17540"/>
<keyword evidence="5" id="KW-0808">Transferase</keyword>
<evidence type="ECO:0000313" key="11">
    <source>
        <dbReference type="EMBL" id="QDL55829.1"/>
    </source>
</evidence>
<protein>
    <recommendedName>
        <fullName evidence="3">histidine kinase</fullName>
        <ecNumber evidence="3">2.7.13.3</ecNumber>
    </recommendedName>
</protein>
<feature type="domain" description="HAMP" evidence="10">
    <location>
        <begin position="184"/>
        <end position="236"/>
    </location>
</feature>
<dbReference type="PRINTS" id="PR00344">
    <property type="entry name" value="BCTRLSENSOR"/>
</dbReference>
<gene>
    <name evidence="11" type="ORF">EXZ61_17540</name>
</gene>
<dbReference type="EC" id="2.7.13.3" evidence="3"/>
<dbReference type="Gene3D" id="1.10.287.130">
    <property type="match status" value="1"/>
</dbReference>
<dbReference type="InterPro" id="IPR003661">
    <property type="entry name" value="HisK_dim/P_dom"/>
</dbReference>
<feature type="domain" description="Histidine kinase" evidence="9">
    <location>
        <begin position="285"/>
        <end position="516"/>
    </location>
</feature>
<dbReference type="PANTHER" id="PTHR43065:SF42">
    <property type="entry name" value="TWO-COMPONENT SENSOR PPRA"/>
    <property type="match status" value="1"/>
</dbReference>
<keyword evidence="8" id="KW-0472">Membrane</keyword>
<evidence type="ECO:0000313" key="12">
    <source>
        <dbReference type="Proteomes" id="UP000317365"/>
    </source>
</evidence>
<dbReference type="InterPro" id="IPR036890">
    <property type="entry name" value="HATPase_C_sf"/>
</dbReference>
<proteinExistence type="predicted"/>
<evidence type="ECO:0000259" key="10">
    <source>
        <dbReference type="PROSITE" id="PS50885"/>
    </source>
</evidence>
<comment type="catalytic activity">
    <reaction evidence="1">
        <text>ATP + protein L-histidine = ADP + protein N-phospho-L-histidine.</text>
        <dbReference type="EC" id="2.7.13.3"/>
    </reaction>
</comment>
<evidence type="ECO:0000259" key="9">
    <source>
        <dbReference type="PROSITE" id="PS50109"/>
    </source>
</evidence>
<evidence type="ECO:0000256" key="7">
    <source>
        <dbReference type="SAM" id="Coils"/>
    </source>
</evidence>
<feature type="transmembrane region" description="Helical" evidence="8">
    <location>
        <begin position="28"/>
        <end position="48"/>
    </location>
</feature>
<sequence length="532" mass="57741">MPMVDMLNAESPPRLRAWGRALSLKRSIVVGIALGILLPALIVGPFLAREIYVREIQARSQTLLHQYASMLEQTMPNPIWYVDAPAAQAFVNSVMLNPDVVRILVEDASLGHLVLAEKPNVPKDSRIQEMRTVVRNGLPIGRITVDMTTAQVEQQFFYTLVRVAAALLVQLVVSCLLLFWLFEGRLMRPLRQLHRDADRLAGGELASPVLAVRDDEIGALAHGMDHMRSQLFAFQSELEQRVQERTQALETANQELLQAMATLKNAQDEIQRTDRLAALGALVAGVAHELNTPIGVCVTVASTLRETSDSFEASLAQGVTRGALSTYVSHNQQGTEILMRSLAQAAELIGGFKQVAVDRTSAQRRVFDLHAMVVETAMTIGISLKHSNHQLLTDVPTGIHMDSYPGPLGQVFSNLIANAVLHAFGPGVAGRVTVSARSCAPQAVELRVQDNGCGITPANLNRIFDPFFTTRLGQGGSGLGLNIVYNLVTVVLGGSIRVESTVNQGTTFVMVLPLTAPNSVTPEPACEHPDRA</sequence>
<dbReference type="SUPFAM" id="SSF158472">
    <property type="entry name" value="HAMP domain-like"/>
    <property type="match status" value="1"/>
</dbReference>
<dbReference type="Pfam" id="PF02518">
    <property type="entry name" value="HATPase_c"/>
    <property type="match status" value="1"/>
</dbReference>
<dbReference type="PROSITE" id="PS50109">
    <property type="entry name" value="HIS_KIN"/>
    <property type="match status" value="1"/>
</dbReference>